<protein>
    <submittedName>
        <fullName evidence="2">Sulfotransferase</fullName>
    </submittedName>
</protein>
<evidence type="ECO:0000256" key="1">
    <source>
        <dbReference type="ARBA" id="ARBA00022679"/>
    </source>
</evidence>
<dbReference type="Gene3D" id="3.40.50.300">
    <property type="entry name" value="P-loop containing nucleotide triphosphate hydrolases"/>
    <property type="match status" value="1"/>
</dbReference>
<proteinExistence type="predicted"/>
<dbReference type="Pfam" id="PF13469">
    <property type="entry name" value="Sulfotransfer_3"/>
    <property type="match status" value="1"/>
</dbReference>
<name>A0A6B3NEW6_9CYAN</name>
<dbReference type="InterPro" id="IPR027417">
    <property type="entry name" value="P-loop_NTPase"/>
</dbReference>
<dbReference type="EMBL" id="JAAHFQ010000499">
    <property type="protein sequence ID" value="NER30173.1"/>
    <property type="molecule type" value="Genomic_DNA"/>
</dbReference>
<dbReference type="GO" id="GO:0008476">
    <property type="term" value="F:protein-tyrosine sulfotransferase activity"/>
    <property type="evidence" value="ECO:0007669"/>
    <property type="project" value="InterPro"/>
</dbReference>
<dbReference type="SUPFAM" id="SSF52540">
    <property type="entry name" value="P-loop containing nucleoside triphosphate hydrolases"/>
    <property type="match status" value="1"/>
</dbReference>
<reference evidence="2" key="1">
    <citation type="submission" date="2019-11" db="EMBL/GenBank/DDBJ databases">
        <title>Genomic insights into an expanded diversity of filamentous marine cyanobacteria reveals the extraordinary biosynthetic potential of Moorea and Okeania.</title>
        <authorList>
            <person name="Ferreira Leao T."/>
            <person name="Wang M."/>
            <person name="Moss N."/>
            <person name="Da Silva R."/>
            <person name="Sanders J."/>
            <person name="Nurk S."/>
            <person name="Gurevich A."/>
            <person name="Humphrey G."/>
            <person name="Reher R."/>
            <person name="Zhu Q."/>
            <person name="Belda-Ferre P."/>
            <person name="Glukhov E."/>
            <person name="Rex R."/>
            <person name="Dorrestein P.C."/>
            <person name="Knight R."/>
            <person name="Pevzner P."/>
            <person name="Gerwick W.H."/>
            <person name="Gerwick L."/>
        </authorList>
    </citation>
    <scope>NUCLEOTIDE SEQUENCE</scope>
    <source>
        <strain evidence="2">SIO1C4</strain>
    </source>
</reference>
<keyword evidence="1 2" id="KW-0808">Transferase</keyword>
<dbReference type="PANTHER" id="PTHR12788">
    <property type="entry name" value="PROTEIN-TYROSINE SULFOTRANSFERASE 2"/>
    <property type="match status" value="1"/>
</dbReference>
<dbReference type="PANTHER" id="PTHR12788:SF10">
    <property type="entry name" value="PROTEIN-TYROSINE SULFOTRANSFERASE"/>
    <property type="match status" value="1"/>
</dbReference>
<gene>
    <name evidence="2" type="ORF">F6J89_21760</name>
</gene>
<sequence>MTTDINVITQPIFLVGAERSGTTVLRLMLKHHPKVAWCCEFEYAVDCISNSGDLPQLDEYYTFLETNFVFQSTGFRIDRSLSYPQLLNSFLCQERELKGKSIVGATVHRDFDRLLGIWPSARFIHIIRDGRDVARSCIGMGWAGNVWTGVERWIEAEHLWDKLTQVIPAEQRIDITYEELISEPVKTLTCLCNFIGIAYDQAMISYHQTSTYDFPDPSFIGQWRRKLSDYEVQLIESQIADMLVDRGYELSGLPVLKTTPLIEQGLRLQDWWARLQFRLQRNGMLLFLSDYLSRRLGIKKWQKSVRLKLNAIKIAFLK</sequence>
<dbReference type="InterPro" id="IPR026634">
    <property type="entry name" value="TPST-like"/>
</dbReference>
<dbReference type="AlphaFoldDB" id="A0A6B3NEW6"/>
<comment type="caution">
    <text evidence="2">The sequence shown here is derived from an EMBL/GenBank/DDBJ whole genome shotgun (WGS) entry which is preliminary data.</text>
</comment>
<accession>A0A6B3NEW6</accession>
<evidence type="ECO:0000313" key="2">
    <source>
        <dbReference type="EMBL" id="NER30173.1"/>
    </source>
</evidence>
<organism evidence="2">
    <name type="scientific">Symploca sp. SIO1C4</name>
    <dbReference type="NCBI Taxonomy" id="2607765"/>
    <lineage>
        <taxon>Bacteria</taxon>
        <taxon>Bacillati</taxon>
        <taxon>Cyanobacteriota</taxon>
        <taxon>Cyanophyceae</taxon>
        <taxon>Coleofasciculales</taxon>
        <taxon>Coleofasciculaceae</taxon>
        <taxon>Symploca</taxon>
    </lineage>
</organism>